<dbReference type="AlphaFoldDB" id="A0A161HSX1"/>
<dbReference type="RefSeq" id="WP_068204060.1">
    <property type="nucleotide sequence ID" value="NZ_CP014209.1"/>
</dbReference>
<dbReference type="STRING" id="1300344.I598_3201"/>
<dbReference type="InterPro" id="IPR028098">
    <property type="entry name" value="Glyco_trans_4-like_N"/>
</dbReference>
<dbReference type="GO" id="GO:1901137">
    <property type="term" value="P:carbohydrate derivative biosynthetic process"/>
    <property type="evidence" value="ECO:0007669"/>
    <property type="project" value="UniProtKB-ARBA"/>
</dbReference>
<sequence>MRVLRVSHSAVVDAWRERERALTRSGVDVVLLSARAWDEGGREVVLEPRPGEQVTGVRTWGSHPALFVYDPVAIWRALGRPHDVLDVHEEPFALATAEILALRALRARLGGDAAPYVLYSAQNLRKRHPAPFRWFERWSLRGAGAVSVCNDDAGRIVRDRGARTVATIPLGVDLDLFSPGPGVRESPDVLTVGYAGRLAEHKGVDLLLQAVGDDPRLRLLVAGDGPDEDRLRRLAATLGDRVRFVGSFAAHGLADFYRSLDVLAVPSRTTPGWVEQFGRVAVEAMACGVPVVATATGALPDVVGGAGLLVEPDADALRGALVRLLDEPGLREELRDAGLERAATCSWTAVAARYRELYGAATGVAPGGRGAPAVPPPEVVLVAYGTPDLVRQALTPLLGKLPVTVVDNSSLPRIREIAAELGAVYLDPGRNGGFAAGVNHALAHRRTPGTDVLLLNPDAVVSPEDVLALQQAAHARPRTASVAPTQVDGDGRAARVVWPFPSPAGTWLEAAGLGRLRARSGRGTFVIGSVMLLRADALADVGGFDEDFFLYAEETDWAYRAVRRGWEHRQVPGVRATHLGGATSTDGDRRDVHFHASQERYVRKHFGAAGWAVARAGQVVGSALRGVLLRGAAGTAARRRLRLYLTGPLRAEAADRVVR</sequence>
<keyword evidence="2 7" id="KW-0328">Glycosyltransferase</keyword>
<evidence type="ECO:0000259" key="4">
    <source>
        <dbReference type="Pfam" id="PF00534"/>
    </source>
</evidence>
<evidence type="ECO:0000259" key="5">
    <source>
        <dbReference type="Pfam" id="PF00535"/>
    </source>
</evidence>
<feature type="domain" description="Glycosyltransferase 2-like" evidence="5">
    <location>
        <begin position="379"/>
        <end position="541"/>
    </location>
</feature>
<protein>
    <recommendedName>
        <fullName evidence="1">D-inositol 3-phosphate glycosyltransferase</fullName>
    </recommendedName>
</protein>
<gene>
    <name evidence="7" type="primary">pimB_2</name>
    <name evidence="7" type="ORF">I598_3201</name>
</gene>
<feature type="domain" description="Glycosyl transferase family 1" evidence="4">
    <location>
        <begin position="190"/>
        <end position="338"/>
    </location>
</feature>
<dbReference type="InterPro" id="IPR001173">
    <property type="entry name" value="Glyco_trans_2-like"/>
</dbReference>
<dbReference type="InterPro" id="IPR050194">
    <property type="entry name" value="Glycosyltransferase_grp1"/>
</dbReference>
<dbReference type="Pfam" id="PF00535">
    <property type="entry name" value="Glycos_transf_2"/>
    <property type="match status" value="1"/>
</dbReference>
<keyword evidence="8" id="KW-1185">Reference proteome</keyword>
<accession>A0A161HSX1</accession>
<dbReference type="GO" id="GO:0016758">
    <property type="term" value="F:hexosyltransferase activity"/>
    <property type="evidence" value="ECO:0007669"/>
    <property type="project" value="TreeGrafter"/>
</dbReference>
<evidence type="ECO:0000259" key="6">
    <source>
        <dbReference type="Pfam" id="PF13439"/>
    </source>
</evidence>
<evidence type="ECO:0000256" key="1">
    <source>
        <dbReference type="ARBA" id="ARBA00021292"/>
    </source>
</evidence>
<reference evidence="7 8" key="1">
    <citation type="submission" date="2016-01" db="EMBL/GenBank/DDBJ databases">
        <title>Complete genome sequence of a soil Actinobacterium, Isoptericola dokdonensis DS-3.</title>
        <authorList>
            <person name="Kwon S.-K."/>
            <person name="Kim J.F."/>
        </authorList>
    </citation>
    <scope>NUCLEOTIDE SEQUENCE [LARGE SCALE GENOMIC DNA]</scope>
    <source>
        <strain evidence="7 8">DS-3</strain>
    </source>
</reference>
<dbReference type="Gene3D" id="3.40.50.2000">
    <property type="entry name" value="Glycogen Phosphorylase B"/>
    <property type="match status" value="2"/>
</dbReference>
<name>A0A161HSX1_9MICO</name>
<dbReference type="SUPFAM" id="SSF53756">
    <property type="entry name" value="UDP-Glycosyltransferase/glycogen phosphorylase"/>
    <property type="match status" value="1"/>
</dbReference>
<dbReference type="SUPFAM" id="SSF53448">
    <property type="entry name" value="Nucleotide-diphospho-sugar transferases"/>
    <property type="match status" value="1"/>
</dbReference>
<evidence type="ECO:0000313" key="8">
    <source>
        <dbReference type="Proteomes" id="UP000076794"/>
    </source>
</evidence>
<dbReference type="Pfam" id="PF00534">
    <property type="entry name" value="Glycos_transf_1"/>
    <property type="match status" value="1"/>
</dbReference>
<dbReference type="Gene3D" id="3.90.550.10">
    <property type="entry name" value="Spore Coat Polysaccharide Biosynthesis Protein SpsA, Chain A"/>
    <property type="match status" value="1"/>
</dbReference>
<dbReference type="InterPro" id="IPR029044">
    <property type="entry name" value="Nucleotide-diphossugar_trans"/>
</dbReference>
<proteinExistence type="predicted"/>
<evidence type="ECO:0000256" key="2">
    <source>
        <dbReference type="ARBA" id="ARBA00022676"/>
    </source>
</evidence>
<dbReference type="PATRIC" id="fig|1300344.3.peg.3221"/>
<feature type="domain" description="Glycosyltransferase subfamily 4-like N-terminal" evidence="6">
    <location>
        <begin position="20"/>
        <end position="175"/>
    </location>
</feature>
<keyword evidence="3 7" id="KW-0808">Transferase</keyword>
<dbReference type="PANTHER" id="PTHR45947:SF3">
    <property type="entry name" value="SULFOQUINOVOSYL TRANSFERASE SQD2"/>
    <property type="match status" value="1"/>
</dbReference>
<dbReference type="KEGG" id="ido:I598_3201"/>
<evidence type="ECO:0000313" key="7">
    <source>
        <dbReference type="EMBL" id="ANC32712.1"/>
    </source>
</evidence>
<dbReference type="Pfam" id="PF13439">
    <property type="entry name" value="Glyco_transf_4"/>
    <property type="match status" value="1"/>
</dbReference>
<dbReference type="PANTHER" id="PTHR45947">
    <property type="entry name" value="SULFOQUINOVOSYL TRANSFERASE SQD2"/>
    <property type="match status" value="1"/>
</dbReference>
<dbReference type="InterPro" id="IPR001296">
    <property type="entry name" value="Glyco_trans_1"/>
</dbReference>
<evidence type="ECO:0000256" key="3">
    <source>
        <dbReference type="ARBA" id="ARBA00022679"/>
    </source>
</evidence>
<dbReference type="EMBL" id="CP014209">
    <property type="protein sequence ID" value="ANC32712.1"/>
    <property type="molecule type" value="Genomic_DNA"/>
</dbReference>
<organism evidence="7 8">
    <name type="scientific">Isoptericola dokdonensis DS-3</name>
    <dbReference type="NCBI Taxonomy" id="1300344"/>
    <lineage>
        <taxon>Bacteria</taxon>
        <taxon>Bacillati</taxon>
        <taxon>Actinomycetota</taxon>
        <taxon>Actinomycetes</taxon>
        <taxon>Micrococcales</taxon>
        <taxon>Promicromonosporaceae</taxon>
        <taxon>Isoptericola</taxon>
    </lineage>
</organism>
<dbReference type="Proteomes" id="UP000076794">
    <property type="component" value="Chromosome"/>
</dbReference>